<evidence type="ECO:0000313" key="1">
    <source>
        <dbReference type="EMBL" id="KAE9409058.1"/>
    </source>
</evidence>
<evidence type="ECO:0008006" key="3">
    <source>
        <dbReference type="Google" id="ProtNLM"/>
    </source>
</evidence>
<dbReference type="AlphaFoldDB" id="A0A6A4IIJ2"/>
<reference evidence="1" key="1">
    <citation type="journal article" date="2019" name="Environ. Microbiol.">
        <title>Fungal ecological strategies reflected in gene transcription - a case study of two litter decomposers.</title>
        <authorList>
            <person name="Barbi F."/>
            <person name="Kohler A."/>
            <person name="Barry K."/>
            <person name="Baskaran P."/>
            <person name="Daum C."/>
            <person name="Fauchery L."/>
            <person name="Ihrmark K."/>
            <person name="Kuo A."/>
            <person name="LaButti K."/>
            <person name="Lipzen A."/>
            <person name="Morin E."/>
            <person name="Grigoriev I.V."/>
            <person name="Henrissat B."/>
            <person name="Lindahl B."/>
            <person name="Martin F."/>
        </authorList>
    </citation>
    <scope>NUCLEOTIDE SEQUENCE</scope>
    <source>
        <strain evidence="1">JB14</strain>
    </source>
</reference>
<organism evidence="1 2">
    <name type="scientific">Gymnopus androsaceus JB14</name>
    <dbReference type="NCBI Taxonomy" id="1447944"/>
    <lineage>
        <taxon>Eukaryota</taxon>
        <taxon>Fungi</taxon>
        <taxon>Dikarya</taxon>
        <taxon>Basidiomycota</taxon>
        <taxon>Agaricomycotina</taxon>
        <taxon>Agaricomycetes</taxon>
        <taxon>Agaricomycetidae</taxon>
        <taxon>Agaricales</taxon>
        <taxon>Marasmiineae</taxon>
        <taxon>Omphalotaceae</taxon>
        <taxon>Gymnopus</taxon>
    </lineage>
</organism>
<protein>
    <recommendedName>
        <fullName evidence="3">MULE transposase domain-containing protein</fullName>
    </recommendedName>
</protein>
<name>A0A6A4IIJ2_9AGAR</name>
<proteinExistence type="predicted"/>
<evidence type="ECO:0000313" key="2">
    <source>
        <dbReference type="Proteomes" id="UP000799118"/>
    </source>
</evidence>
<dbReference type="Proteomes" id="UP000799118">
    <property type="component" value="Unassembled WGS sequence"/>
</dbReference>
<dbReference type="OrthoDB" id="3032185at2759"/>
<dbReference type="EMBL" id="ML769389">
    <property type="protein sequence ID" value="KAE9409058.1"/>
    <property type="molecule type" value="Genomic_DNA"/>
</dbReference>
<gene>
    <name evidence="1" type="ORF">BT96DRAFT_985386</name>
</gene>
<keyword evidence="2" id="KW-1185">Reference proteome</keyword>
<accession>A0A6A4IIJ2</accession>
<sequence>MSHDQLGKVLCHQLSDHPLEPRQLSNIINKARSDACEEVTALSGDIPAILHFICEQIKEGQDWHYEILLNTQQKVIGLWWMLPGQVKLLRRYWDLLLNDNSYNRNQYGYLTNIGIIIAGDGTSRNAWYAFHEAEDIDTHNWVFRCHLEVAG</sequence>